<dbReference type="Proteomes" id="UP001250698">
    <property type="component" value="Unassembled WGS sequence"/>
</dbReference>
<sequence>MSSVFTAVLIIVLSNVSCQQHPPCPYNLKLITKETEINFASTDKRGIMSADGTIYFVPDSDKSVIIACRDNKVIWRVNASSECGLATIHQAVRYLKLTSNKLEAVYGKHSFLSIKRSTGQVTCEGSD</sequence>
<reference evidence="1 2" key="1">
    <citation type="submission" date="2023-10" db="EMBL/GenBank/DDBJ databases">
        <title>Hymenobacter endophyticus sp. nov., an isolate from the leaf tissues of wheat.</title>
        <authorList>
            <person name="Dai Y."/>
        </authorList>
    </citation>
    <scope>NUCLEOTIDE SEQUENCE [LARGE SCALE GENOMIC DNA]</scope>
    <source>
        <strain evidence="1 2">ZK17L-C2</strain>
    </source>
</reference>
<evidence type="ECO:0000313" key="1">
    <source>
        <dbReference type="EMBL" id="MDU0371722.1"/>
    </source>
</evidence>
<dbReference type="RefSeq" id="WP_315999181.1">
    <property type="nucleotide sequence ID" value="NZ_JAWDJT010000010.1"/>
</dbReference>
<protein>
    <submittedName>
        <fullName evidence="1">Uncharacterized protein</fullName>
    </submittedName>
</protein>
<dbReference type="EMBL" id="JAWDJT010000010">
    <property type="protein sequence ID" value="MDU0371722.1"/>
    <property type="molecule type" value="Genomic_DNA"/>
</dbReference>
<comment type="caution">
    <text evidence="1">The sequence shown here is derived from an EMBL/GenBank/DDBJ whole genome shotgun (WGS) entry which is preliminary data.</text>
</comment>
<name>A0ABU3TK22_9BACT</name>
<gene>
    <name evidence="1" type="ORF">ROI90_15050</name>
</gene>
<organism evidence="1 2">
    <name type="scientific">Hymenobacter endophyticus</name>
    <dbReference type="NCBI Taxonomy" id="3076335"/>
    <lineage>
        <taxon>Bacteria</taxon>
        <taxon>Pseudomonadati</taxon>
        <taxon>Bacteroidota</taxon>
        <taxon>Cytophagia</taxon>
        <taxon>Cytophagales</taxon>
        <taxon>Hymenobacteraceae</taxon>
        <taxon>Hymenobacter</taxon>
    </lineage>
</organism>
<keyword evidence="2" id="KW-1185">Reference proteome</keyword>
<accession>A0ABU3TK22</accession>
<proteinExistence type="predicted"/>
<evidence type="ECO:0000313" key="2">
    <source>
        <dbReference type="Proteomes" id="UP001250698"/>
    </source>
</evidence>